<evidence type="ECO:0000313" key="2">
    <source>
        <dbReference type="Proteomes" id="UP000614047"/>
    </source>
</evidence>
<gene>
    <name evidence="1" type="ORF">IW256_003653</name>
</gene>
<dbReference type="EMBL" id="JADOUA010000001">
    <property type="protein sequence ID" value="MBG6089540.1"/>
    <property type="molecule type" value="Genomic_DNA"/>
</dbReference>
<name>A0A931GJU0_9ACTN</name>
<dbReference type="RefSeq" id="WP_386930234.1">
    <property type="nucleotide sequence ID" value="NZ_BAABES010000004.1"/>
</dbReference>
<keyword evidence="2" id="KW-1185">Reference proteome</keyword>
<proteinExistence type="predicted"/>
<sequence length="36" mass="4342">MRRLRTWLAVLLIIGLAALLWKELPAMRRYMKIGRM</sequence>
<accession>A0A931GJU0</accession>
<reference evidence="1" key="1">
    <citation type="submission" date="2020-11" db="EMBL/GenBank/DDBJ databases">
        <title>Sequencing the genomes of 1000 actinobacteria strains.</title>
        <authorList>
            <person name="Klenk H.-P."/>
        </authorList>
    </citation>
    <scope>NUCLEOTIDE SEQUENCE</scope>
    <source>
        <strain evidence="1">DSM 43175</strain>
    </source>
</reference>
<dbReference type="InterPro" id="IPR054188">
    <property type="entry name" value="DUF6893"/>
</dbReference>
<dbReference type="Pfam" id="PF21833">
    <property type="entry name" value="DUF6893"/>
    <property type="match status" value="1"/>
</dbReference>
<organism evidence="1 2">
    <name type="scientific">Actinomadura viridis</name>
    <dbReference type="NCBI Taxonomy" id="58110"/>
    <lineage>
        <taxon>Bacteria</taxon>
        <taxon>Bacillati</taxon>
        <taxon>Actinomycetota</taxon>
        <taxon>Actinomycetes</taxon>
        <taxon>Streptosporangiales</taxon>
        <taxon>Thermomonosporaceae</taxon>
        <taxon>Actinomadura</taxon>
    </lineage>
</organism>
<comment type="caution">
    <text evidence="1">The sequence shown here is derived from an EMBL/GenBank/DDBJ whole genome shotgun (WGS) entry which is preliminary data.</text>
</comment>
<dbReference type="AlphaFoldDB" id="A0A931GJU0"/>
<protein>
    <submittedName>
        <fullName evidence="1">Uncharacterized protein</fullName>
    </submittedName>
</protein>
<evidence type="ECO:0000313" key="1">
    <source>
        <dbReference type="EMBL" id="MBG6089540.1"/>
    </source>
</evidence>
<dbReference type="Proteomes" id="UP000614047">
    <property type="component" value="Unassembled WGS sequence"/>
</dbReference>